<name>A0A4Y2TI26_ARAVE</name>
<evidence type="ECO:0000313" key="3">
    <source>
        <dbReference type="Proteomes" id="UP000499080"/>
    </source>
</evidence>
<accession>A0A4Y2TI26</accession>
<organism evidence="2 3">
    <name type="scientific">Araneus ventricosus</name>
    <name type="common">Orbweaver spider</name>
    <name type="synonym">Epeira ventricosa</name>
    <dbReference type="NCBI Taxonomy" id="182803"/>
    <lineage>
        <taxon>Eukaryota</taxon>
        <taxon>Metazoa</taxon>
        <taxon>Ecdysozoa</taxon>
        <taxon>Arthropoda</taxon>
        <taxon>Chelicerata</taxon>
        <taxon>Arachnida</taxon>
        <taxon>Araneae</taxon>
        <taxon>Araneomorphae</taxon>
        <taxon>Entelegynae</taxon>
        <taxon>Araneoidea</taxon>
        <taxon>Araneidae</taxon>
        <taxon>Araneus</taxon>
    </lineage>
</organism>
<reference evidence="2 3" key="1">
    <citation type="journal article" date="2019" name="Sci. Rep.">
        <title>Orb-weaving spider Araneus ventricosus genome elucidates the spidroin gene catalogue.</title>
        <authorList>
            <person name="Kono N."/>
            <person name="Nakamura H."/>
            <person name="Ohtoshi R."/>
            <person name="Moran D.A.P."/>
            <person name="Shinohara A."/>
            <person name="Yoshida Y."/>
            <person name="Fujiwara M."/>
            <person name="Mori M."/>
            <person name="Tomita M."/>
            <person name="Arakawa K."/>
        </authorList>
    </citation>
    <scope>NUCLEOTIDE SEQUENCE [LARGE SCALE GENOMIC DNA]</scope>
</reference>
<dbReference type="EMBL" id="BGPR01027910">
    <property type="protein sequence ID" value="GBN98765.1"/>
    <property type="molecule type" value="Genomic_DNA"/>
</dbReference>
<comment type="caution">
    <text evidence="2">The sequence shown here is derived from an EMBL/GenBank/DDBJ whole genome shotgun (WGS) entry which is preliminary data.</text>
</comment>
<sequence length="81" mass="9108">ATPSQDEKSHRTTCNPEEPVSDPVCIQRAYVSLPEELFRPILQSRGGNCVTPAGTLRSPRASFTPASREVRNRKLRVETWE</sequence>
<protein>
    <submittedName>
        <fullName evidence="2">Uncharacterized protein</fullName>
    </submittedName>
</protein>
<dbReference type="Proteomes" id="UP000499080">
    <property type="component" value="Unassembled WGS sequence"/>
</dbReference>
<proteinExistence type="predicted"/>
<feature type="region of interest" description="Disordered" evidence="1">
    <location>
        <begin position="1"/>
        <end position="20"/>
    </location>
</feature>
<keyword evidence="3" id="KW-1185">Reference proteome</keyword>
<feature type="compositionally biased region" description="Basic and acidic residues" evidence="1">
    <location>
        <begin position="1"/>
        <end position="10"/>
    </location>
</feature>
<dbReference type="AlphaFoldDB" id="A0A4Y2TI26"/>
<evidence type="ECO:0000313" key="2">
    <source>
        <dbReference type="EMBL" id="GBN98765.1"/>
    </source>
</evidence>
<gene>
    <name evidence="2" type="ORF">AVEN_94605-2_1</name>
</gene>
<evidence type="ECO:0000256" key="1">
    <source>
        <dbReference type="SAM" id="MobiDB-lite"/>
    </source>
</evidence>
<feature type="non-terminal residue" evidence="2">
    <location>
        <position position="1"/>
    </location>
</feature>